<feature type="transmembrane region" description="Helical" evidence="19">
    <location>
        <begin position="272"/>
        <end position="301"/>
    </location>
</feature>
<dbReference type="STRING" id="4155.A0A022RAT1"/>
<keyword evidence="6" id="KW-0723">Serine/threonine-protein kinase</keyword>
<evidence type="ECO:0000256" key="4">
    <source>
        <dbReference type="ARBA" id="ARBA00012513"/>
    </source>
</evidence>
<evidence type="ECO:0000256" key="7">
    <source>
        <dbReference type="ARBA" id="ARBA00022679"/>
    </source>
</evidence>
<feature type="domain" description="Protein kinase" evidence="20">
    <location>
        <begin position="340"/>
        <end position="622"/>
    </location>
</feature>
<evidence type="ECO:0000256" key="8">
    <source>
        <dbReference type="ARBA" id="ARBA00022692"/>
    </source>
</evidence>
<dbReference type="PANTHER" id="PTHR27007">
    <property type="match status" value="1"/>
</dbReference>
<dbReference type="InterPro" id="IPR017441">
    <property type="entry name" value="Protein_kinase_ATP_BS"/>
</dbReference>
<dbReference type="Gene3D" id="2.60.120.200">
    <property type="match status" value="1"/>
</dbReference>
<dbReference type="GO" id="GO:0030246">
    <property type="term" value="F:carbohydrate binding"/>
    <property type="evidence" value="ECO:0007669"/>
    <property type="project" value="UniProtKB-KW"/>
</dbReference>
<dbReference type="eggNOG" id="KOG1187">
    <property type="taxonomic scope" value="Eukaryota"/>
</dbReference>
<dbReference type="InterPro" id="IPR013320">
    <property type="entry name" value="ConA-like_dom_sf"/>
</dbReference>
<keyword evidence="17" id="KW-0325">Glycoprotein</keyword>
<evidence type="ECO:0000256" key="9">
    <source>
        <dbReference type="ARBA" id="ARBA00022729"/>
    </source>
</evidence>
<evidence type="ECO:0000256" key="10">
    <source>
        <dbReference type="ARBA" id="ARBA00022734"/>
    </source>
</evidence>
<evidence type="ECO:0000256" key="16">
    <source>
        <dbReference type="ARBA" id="ARBA00023170"/>
    </source>
</evidence>
<evidence type="ECO:0000256" key="13">
    <source>
        <dbReference type="ARBA" id="ARBA00022840"/>
    </source>
</evidence>
<keyword evidence="7" id="KW-0808">Transferase</keyword>
<keyword evidence="15 19" id="KW-0472">Membrane</keyword>
<dbReference type="CDD" id="cd06899">
    <property type="entry name" value="lectin_legume_LecRK_Arcelin_ConA"/>
    <property type="match status" value="1"/>
</dbReference>
<dbReference type="GO" id="GO:0002229">
    <property type="term" value="P:defense response to oomycetes"/>
    <property type="evidence" value="ECO:0007669"/>
    <property type="project" value="UniProtKB-ARBA"/>
</dbReference>
<evidence type="ECO:0000259" key="20">
    <source>
        <dbReference type="PROSITE" id="PS50011"/>
    </source>
</evidence>
<keyword evidence="9" id="KW-0732">Signal</keyword>
<dbReference type="GO" id="GO:0005886">
    <property type="term" value="C:plasma membrane"/>
    <property type="evidence" value="ECO:0000318"/>
    <property type="project" value="GO_Central"/>
</dbReference>
<dbReference type="InterPro" id="IPR011009">
    <property type="entry name" value="Kinase-like_dom_sf"/>
</dbReference>
<accession>A0A022RAT1</accession>
<protein>
    <recommendedName>
        <fullName evidence="4">non-specific serine/threonine protein kinase</fullName>
        <ecNumber evidence="4">2.7.11.1</ecNumber>
    </recommendedName>
</protein>
<keyword evidence="8 19" id="KW-0812">Transmembrane</keyword>
<evidence type="ECO:0000313" key="22">
    <source>
        <dbReference type="Proteomes" id="UP000030748"/>
    </source>
</evidence>
<evidence type="ECO:0000256" key="14">
    <source>
        <dbReference type="ARBA" id="ARBA00022989"/>
    </source>
</evidence>
<dbReference type="AlphaFoldDB" id="A0A022RAT1"/>
<dbReference type="InterPro" id="IPR000719">
    <property type="entry name" value="Prot_kinase_dom"/>
</dbReference>
<comment type="similarity">
    <text evidence="3">In the C-terminal section; belongs to the protein kinase superfamily. Ser/Thr protein kinase family.</text>
</comment>
<keyword evidence="11 18" id="KW-0547">Nucleotide-binding</keyword>
<dbReference type="PROSITE" id="PS00107">
    <property type="entry name" value="PROTEIN_KINASE_ATP"/>
    <property type="match status" value="1"/>
</dbReference>
<dbReference type="InterPro" id="IPR001220">
    <property type="entry name" value="Legume_lectin_dom"/>
</dbReference>
<evidence type="ECO:0000256" key="12">
    <source>
        <dbReference type="ARBA" id="ARBA00022777"/>
    </source>
</evidence>
<dbReference type="Pfam" id="PF00069">
    <property type="entry name" value="Pkinase"/>
    <property type="match status" value="1"/>
</dbReference>
<dbReference type="FunFam" id="3.30.200.20:FF:000810">
    <property type="entry name" value="L-type lectin-domain containing receptor kinase S.6"/>
    <property type="match status" value="1"/>
</dbReference>
<comment type="similarity">
    <text evidence="2">In the N-terminal section; belongs to the leguminous lectin family.</text>
</comment>
<evidence type="ECO:0000256" key="11">
    <source>
        <dbReference type="ARBA" id="ARBA00022741"/>
    </source>
</evidence>
<dbReference type="GO" id="GO:0004674">
    <property type="term" value="F:protein serine/threonine kinase activity"/>
    <property type="evidence" value="ECO:0007669"/>
    <property type="project" value="UniProtKB-KW"/>
</dbReference>
<keyword evidence="5" id="KW-1003">Cell membrane</keyword>
<dbReference type="Gene3D" id="1.10.510.10">
    <property type="entry name" value="Transferase(Phosphotransferase) domain 1"/>
    <property type="match status" value="1"/>
</dbReference>
<evidence type="ECO:0000256" key="6">
    <source>
        <dbReference type="ARBA" id="ARBA00022527"/>
    </source>
</evidence>
<evidence type="ECO:0000313" key="21">
    <source>
        <dbReference type="EMBL" id="EYU36843.1"/>
    </source>
</evidence>
<dbReference type="EC" id="2.7.11.1" evidence="4"/>
<keyword evidence="16" id="KW-0675">Receptor</keyword>
<dbReference type="InterPro" id="IPR050528">
    <property type="entry name" value="L-type_Lectin-RKs"/>
</dbReference>
<dbReference type="GO" id="GO:0005524">
    <property type="term" value="F:ATP binding"/>
    <property type="evidence" value="ECO:0007669"/>
    <property type="project" value="UniProtKB-UniRule"/>
</dbReference>
<sequence>SVILTKQKNCTTSYPPPPQPLLQLPAATLSTVGRAFYANPLRFLDPKSNATASFYSSFTFTITNTDSCPFGDGFAFLITPTTTYFSLEDGYMGLPPENEASPSGQDSYFAVEFDTNFHPYLENIRGSHIGIDVNSVHSLASVDVDLIKNGKEMTAWVEYRDSEKKIKVWVWYAKQNRPLDPILVTRIDLSKQFKEFMYVGFTASNGGGKGSSIHTVDKWRFKTFFGNRPPSNTTLMDIVVSQGGEEDCLLCPHRNTAVEIGSYYYHRPNTTILNLVLIFGGFAAAAILTAAVIVGFCVCLTKRRRLRRAQREREMRRFRGGRMVPHMLSLNEIKSATNGFNEDKIIGEGASAVVYEGAIPSCGSVAVKRFNHENNYESSISQIPFNTEFATMVGCLRHRNLVQLQGWCCEKNELILVFERMPNGSLDKILHNRTNLTKFLTWERRLNILRGVASALIHLHEECENQIIHRDVKTCNILLDSEFNAKLGDFGLAEVYRRGSTTRYATVPAGTMGYLAPEYVFSGVPTVKTDVYSFGVVVLEVATGRRPVDESRAAITDYVWDLWEKGVICEAADANMIGGFERKEMEGVLMVGLLCAHPDCGRRPTMMEAARMLRGESPVPVLPAKKPTMRIQSVVPVESTRVKPFRL</sequence>
<feature type="binding site" evidence="18">
    <location>
        <position position="368"/>
    </location>
    <ligand>
        <name>ATP</name>
        <dbReference type="ChEBI" id="CHEBI:30616"/>
    </ligand>
</feature>
<evidence type="ECO:0000256" key="19">
    <source>
        <dbReference type="SAM" id="Phobius"/>
    </source>
</evidence>
<feature type="non-terminal residue" evidence="21">
    <location>
        <position position="1"/>
    </location>
</feature>
<dbReference type="Gene3D" id="3.30.200.20">
    <property type="entry name" value="Phosphorylase Kinase, domain 1"/>
    <property type="match status" value="1"/>
</dbReference>
<dbReference type="Pfam" id="PF00139">
    <property type="entry name" value="Lectin_legB"/>
    <property type="match status" value="1"/>
</dbReference>
<keyword evidence="22" id="KW-1185">Reference proteome</keyword>
<keyword evidence="12" id="KW-0418">Kinase</keyword>
<dbReference type="EMBL" id="KI630592">
    <property type="protein sequence ID" value="EYU36843.1"/>
    <property type="molecule type" value="Genomic_DNA"/>
</dbReference>
<dbReference type="InterPro" id="IPR008271">
    <property type="entry name" value="Ser/Thr_kinase_AS"/>
</dbReference>
<evidence type="ECO:0000256" key="5">
    <source>
        <dbReference type="ARBA" id="ARBA00022475"/>
    </source>
</evidence>
<evidence type="ECO:0000256" key="15">
    <source>
        <dbReference type="ARBA" id="ARBA00023136"/>
    </source>
</evidence>
<dbReference type="PROSITE" id="PS50011">
    <property type="entry name" value="PROTEIN_KINASE_DOM"/>
    <property type="match status" value="1"/>
</dbReference>
<evidence type="ECO:0000256" key="2">
    <source>
        <dbReference type="ARBA" id="ARBA00008536"/>
    </source>
</evidence>
<dbReference type="PROSITE" id="PS00108">
    <property type="entry name" value="PROTEIN_KINASE_ST"/>
    <property type="match status" value="1"/>
</dbReference>
<keyword evidence="10" id="KW-0430">Lectin</keyword>
<organism evidence="21 22">
    <name type="scientific">Erythranthe guttata</name>
    <name type="common">Yellow monkey flower</name>
    <name type="synonym">Mimulus guttatus</name>
    <dbReference type="NCBI Taxonomy" id="4155"/>
    <lineage>
        <taxon>Eukaryota</taxon>
        <taxon>Viridiplantae</taxon>
        <taxon>Streptophyta</taxon>
        <taxon>Embryophyta</taxon>
        <taxon>Tracheophyta</taxon>
        <taxon>Spermatophyta</taxon>
        <taxon>Magnoliopsida</taxon>
        <taxon>eudicotyledons</taxon>
        <taxon>Gunneridae</taxon>
        <taxon>Pentapetalae</taxon>
        <taxon>asterids</taxon>
        <taxon>lamiids</taxon>
        <taxon>Lamiales</taxon>
        <taxon>Phrymaceae</taxon>
        <taxon>Erythranthe</taxon>
    </lineage>
</organism>
<keyword evidence="13 18" id="KW-0067">ATP-binding</keyword>
<reference evidence="21 22" key="1">
    <citation type="journal article" date="2013" name="Proc. Natl. Acad. Sci. U.S.A.">
        <title>Fine-scale variation in meiotic recombination in Mimulus inferred from population shotgun sequencing.</title>
        <authorList>
            <person name="Hellsten U."/>
            <person name="Wright K.M."/>
            <person name="Jenkins J."/>
            <person name="Shu S."/>
            <person name="Yuan Y."/>
            <person name="Wessler S.R."/>
            <person name="Schmutz J."/>
            <person name="Willis J.H."/>
            <person name="Rokhsar D.S."/>
        </authorList>
    </citation>
    <scope>NUCLEOTIDE SEQUENCE [LARGE SCALE GENOMIC DNA]</scope>
    <source>
        <strain evidence="22">cv. DUN x IM62</strain>
    </source>
</reference>
<dbReference type="FunFam" id="1.10.510.10:FF:000342">
    <property type="entry name" value="L-type lectin-domain containing receptor kinase VIII.1"/>
    <property type="match status" value="1"/>
</dbReference>
<dbReference type="SMART" id="SM00220">
    <property type="entry name" value="S_TKc"/>
    <property type="match status" value="1"/>
</dbReference>
<evidence type="ECO:0000256" key="1">
    <source>
        <dbReference type="ARBA" id="ARBA00004251"/>
    </source>
</evidence>
<gene>
    <name evidence="21" type="ORF">MIMGU_mgv1a019838mg</name>
</gene>
<evidence type="ECO:0000256" key="18">
    <source>
        <dbReference type="PROSITE-ProRule" id="PRU10141"/>
    </source>
</evidence>
<comment type="subcellular location">
    <subcellularLocation>
        <location evidence="1">Cell membrane</location>
        <topology evidence="1">Single-pass type I membrane protein</topology>
    </subcellularLocation>
</comment>
<proteinExistence type="inferred from homology"/>
<name>A0A022RAT1_ERYGU</name>
<keyword evidence="14 19" id="KW-1133">Transmembrane helix</keyword>
<evidence type="ECO:0000256" key="17">
    <source>
        <dbReference type="ARBA" id="ARBA00023180"/>
    </source>
</evidence>
<dbReference type="SUPFAM" id="SSF56112">
    <property type="entry name" value="Protein kinase-like (PK-like)"/>
    <property type="match status" value="1"/>
</dbReference>
<dbReference type="Proteomes" id="UP000030748">
    <property type="component" value="Unassembled WGS sequence"/>
</dbReference>
<evidence type="ECO:0000256" key="3">
    <source>
        <dbReference type="ARBA" id="ARBA00010217"/>
    </source>
</evidence>
<dbReference type="SUPFAM" id="SSF49899">
    <property type="entry name" value="Concanavalin A-like lectins/glucanases"/>
    <property type="match status" value="1"/>
</dbReference>